<keyword evidence="6" id="KW-1185">Reference proteome</keyword>
<dbReference type="PROSITE" id="PS50943">
    <property type="entry name" value="HTH_CROC1"/>
    <property type="match status" value="1"/>
</dbReference>
<feature type="domain" description="HTH cro/C1-type" evidence="4">
    <location>
        <begin position="14"/>
        <end position="68"/>
    </location>
</feature>
<dbReference type="InterPro" id="IPR001387">
    <property type="entry name" value="Cro/C1-type_HTH"/>
</dbReference>
<dbReference type="SMART" id="SM00530">
    <property type="entry name" value="HTH_XRE"/>
    <property type="match status" value="1"/>
</dbReference>
<evidence type="ECO:0000256" key="1">
    <source>
        <dbReference type="ARBA" id="ARBA00023015"/>
    </source>
</evidence>
<accession>A0A7T8BBV3</accession>
<dbReference type="GO" id="GO:0003677">
    <property type="term" value="F:DNA binding"/>
    <property type="evidence" value="ECO:0007669"/>
    <property type="project" value="UniProtKB-KW"/>
</dbReference>
<name>A0A7T8BBV3_9SPIR</name>
<evidence type="ECO:0000313" key="5">
    <source>
        <dbReference type="EMBL" id="QQO09588.1"/>
    </source>
</evidence>
<dbReference type="RefSeq" id="WP_215626891.1">
    <property type="nucleotide sequence ID" value="NZ_CP067089.2"/>
</dbReference>
<dbReference type="GO" id="GO:0003700">
    <property type="term" value="F:DNA-binding transcription factor activity"/>
    <property type="evidence" value="ECO:0007669"/>
    <property type="project" value="TreeGrafter"/>
</dbReference>
<dbReference type="Proteomes" id="UP000595917">
    <property type="component" value="Chromosome"/>
</dbReference>
<dbReference type="PANTHER" id="PTHR46797">
    <property type="entry name" value="HTH-TYPE TRANSCRIPTIONAL REGULATOR"/>
    <property type="match status" value="1"/>
</dbReference>
<proteinExistence type="predicted"/>
<keyword evidence="3" id="KW-0804">Transcription</keyword>
<dbReference type="PANTHER" id="PTHR46797:SF23">
    <property type="entry name" value="HTH-TYPE TRANSCRIPTIONAL REGULATOR SUTR"/>
    <property type="match status" value="1"/>
</dbReference>
<evidence type="ECO:0000256" key="2">
    <source>
        <dbReference type="ARBA" id="ARBA00023125"/>
    </source>
</evidence>
<dbReference type="EMBL" id="CP067089">
    <property type="protein sequence ID" value="QQO09588.1"/>
    <property type="molecule type" value="Genomic_DNA"/>
</dbReference>
<evidence type="ECO:0000313" key="6">
    <source>
        <dbReference type="Proteomes" id="UP000595917"/>
    </source>
</evidence>
<dbReference type="Pfam" id="PF01381">
    <property type="entry name" value="HTH_3"/>
    <property type="match status" value="1"/>
</dbReference>
<evidence type="ECO:0000256" key="3">
    <source>
        <dbReference type="ARBA" id="ARBA00023163"/>
    </source>
</evidence>
<dbReference type="InterPro" id="IPR010982">
    <property type="entry name" value="Lambda_DNA-bd_dom_sf"/>
</dbReference>
<evidence type="ECO:0000259" key="4">
    <source>
        <dbReference type="PROSITE" id="PS50943"/>
    </source>
</evidence>
<protein>
    <submittedName>
        <fullName evidence="5">Helix-turn-helix transcriptional regulator</fullName>
    </submittedName>
</protein>
<dbReference type="SUPFAM" id="SSF47413">
    <property type="entry name" value="lambda repressor-like DNA-binding domains"/>
    <property type="match status" value="1"/>
</dbReference>
<gene>
    <name evidence="5" type="ORF">JFL75_01325</name>
</gene>
<dbReference type="KEGG" id="bhc:JFL75_01325"/>
<dbReference type="Gene3D" id="1.10.260.40">
    <property type="entry name" value="lambda repressor-like DNA-binding domains"/>
    <property type="match status" value="1"/>
</dbReference>
<sequence>MTESELRAILSTNIKRYRNAYNLSQAELSEKLDISINFLSNIESGKKWVSPATLVKFANTFNVAPYELFRPEEALPPSTVDVLSKFSDEVIIALGETVKNIQNYYVSEGKEE</sequence>
<keyword evidence="2" id="KW-0238">DNA-binding</keyword>
<organism evidence="5 6">
    <name type="scientific">Breznakiella homolactica</name>
    <dbReference type="NCBI Taxonomy" id="2798577"/>
    <lineage>
        <taxon>Bacteria</taxon>
        <taxon>Pseudomonadati</taxon>
        <taxon>Spirochaetota</taxon>
        <taxon>Spirochaetia</taxon>
        <taxon>Spirochaetales</taxon>
        <taxon>Breznakiellaceae</taxon>
        <taxon>Breznakiella</taxon>
    </lineage>
</organism>
<dbReference type="GO" id="GO:0005829">
    <property type="term" value="C:cytosol"/>
    <property type="evidence" value="ECO:0007669"/>
    <property type="project" value="TreeGrafter"/>
</dbReference>
<reference evidence="5" key="1">
    <citation type="submission" date="2021-01" db="EMBL/GenBank/DDBJ databases">
        <title>Description of Breznakiella homolactica.</title>
        <authorList>
            <person name="Song Y."/>
            <person name="Brune A."/>
        </authorList>
    </citation>
    <scope>NUCLEOTIDE SEQUENCE</scope>
    <source>
        <strain evidence="5">RmG30</strain>
    </source>
</reference>
<keyword evidence="1" id="KW-0805">Transcription regulation</keyword>
<dbReference type="InterPro" id="IPR050807">
    <property type="entry name" value="TransReg_Diox_bact_type"/>
</dbReference>
<dbReference type="AlphaFoldDB" id="A0A7T8BBV3"/>
<dbReference type="CDD" id="cd00093">
    <property type="entry name" value="HTH_XRE"/>
    <property type="match status" value="1"/>
</dbReference>